<evidence type="ECO:0000313" key="3">
    <source>
        <dbReference type="Proteomes" id="UP000800094"/>
    </source>
</evidence>
<reference evidence="2" key="1">
    <citation type="journal article" date="2020" name="Stud. Mycol.">
        <title>101 Dothideomycetes genomes: a test case for predicting lifestyles and emergence of pathogens.</title>
        <authorList>
            <person name="Haridas S."/>
            <person name="Albert R."/>
            <person name="Binder M."/>
            <person name="Bloem J."/>
            <person name="Labutti K."/>
            <person name="Salamov A."/>
            <person name="Andreopoulos B."/>
            <person name="Baker S."/>
            <person name="Barry K."/>
            <person name="Bills G."/>
            <person name="Bluhm B."/>
            <person name="Cannon C."/>
            <person name="Castanera R."/>
            <person name="Culley D."/>
            <person name="Daum C."/>
            <person name="Ezra D."/>
            <person name="Gonzalez J."/>
            <person name="Henrissat B."/>
            <person name="Kuo A."/>
            <person name="Liang C."/>
            <person name="Lipzen A."/>
            <person name="Lutzoni F."/>
            <person name="Magnuson J."/>
            <person name="Mondo S."/>
            <person name="Nolan M."/>
            <person name="Ohm R."/>
            <person name="Pangilinan J."/>
            <person name="Park H.-J."/>
            <person name="Ramirez L."/>
            <person name="Alfaro M."/>
            <person name="Sun H."/>
            <person name="Tritt A."/>
            <person name="Yoshinaga Y."/>
            <person name="Zwiers L.-H."/>
            <person name="Turgeon B."/>
            <person name="Goodwin S."/>
            <person name="Spatafora J."/>
            <person name="Crous P."/>
            <person name="Grigoriev I."/>
        </authorList>
    </citation>
    <scope>NUCLEOTIDE SEQUENCE</scope>
    <source>
        <strain evidence="2">CBS 122368</strain>
    </source>
</reference>
<dbReference type="GeneID" id="54574281"/>
<dbReference type="AlphaFoldDB" id="A0A6A6HQJ3"/>
<keyword evidence="3" id="KW-1185">Reference proteome</keyword>
<name>A0A6A6HQJ3_9PLEO</name>
<dbReference type="RefSeq" id="XP_033675390.1">
    <property type="nucleotide sequence ID" value="XM_033820951.1"/>
</dbReference>
<sequence>MIKSRALRRSPWQAHKGRLPSVCPARPKAPPTNLFRALPSHQILILLLRQWDASRDASWSSAQCPPSSVRAPGKMGM</sequence>
<gene>
    <name evidence="2" type="ORF">BU26DRAFT_236892</name>
</gene>
<dbReference type="EMBL" id="ML987218">
    <property type="protein sequence ID" value="KAF2240386.1"/>
    <property type="molecule type" value="Genomic_DNA"/>
</dbReference>
<accession>A0A6A6HQJ3</accession>
<evidence type="ECO:0000256" key="1">
    <source>
        <dbReference type="SAM" id="MobiDB-lite"/>
    </source>
</evidence>
<dbReference type="Proteomes" id="UP000800094">
    <property type="component" value="Unassembled WGS sequence"/>
</dbReference>
<feature type="region of interest" description="Disordered" evidence="1">
    <location>
        <begin position="56"/>
        <end position="77"/>
    </location>
</feature>
<protein>
    <submittedName>
        <fullName evidence="2">Uncharacterized protein</fullName>
    </submittedName>
</protein>
<organism evidence="2 3">
    <name type="scientific">Trematosphaeria pertusa</name>
    <dbReference type="NCBI Taxonomy" id="390896"/>
    <lineage>
        <taxon>Eukaryota</taxon>
        <taxon>Fungi</taxon>
        <taxon>Dikarya</taxon>
        <taxon>Ascomycota</taxon>
        <taxon>Pezizomycotina</taxon>
        <taxon>Dothideomycetes</taxon>
        <taxon>Pleosporomycetidae</taxon>
        <taxon>Pleosporales</taxon>
        <taxon>Massarineae</taxon>
        <taxon>Trematosphaeriaceae</taxon>
        <taxon>Trematosphaeria</taxon>
    </lineage>
</organism>
<proteinExistence type="predicted"/>
<feature type="region of interest" description="Disordered" evidence="1">
    <location>
        <begin position="1"/>
        <end position="26"/>
    </location>
</feature>
<evidence type="ECO:0000313" key="2">
    <source>
        <dbReference type="EMBL" id="KAF2240386.1"/>
    </source>
</evidence>